<reference evidence="2" key="1">
    <citation type="submission" date="2016-10" db="EMBL/GenBank/DDBJ databases">
        <authorList>
            <person name="Varghese N."/>
            <person name="Submissions S."/>
        </authorList>
    </citation>
    <scope>NUCLEOTIDE SEQUENCE [LARGE SCALE GENOMIC DNA]</scope>
    <source>
        <strain evidence="2">CGMCC 4.5579</strain>
    </source>
</reference>
<dbReference type="RefSeq" id="WP_243859333.1">
    <property type="nucleotide sequence ID" value="NZ_FOWW01000012.1"/>
</dbReference>
<organism evidence="1 2">
    <name type="scientific">Amycolatopsis arida</name>
    <dbReference type="NCBI Taxonomy" id="587909"/>
    <lineage>
        <taxon>Bacteria</taxon>
        <taxon>Bacillati</taxon>
        <taxon>Actinomycetota</taxon>
        <taxon>Actinomycetes</taxon>
        <taxon>Pseudonocardiales</taxon>
        <taxon>Pseudonocardiaceae</taxon>
        <taxon>Amycolatopsis</taxon>
    </lineage>
</organism>
<name>A0A1I6ACH1_9PSEU</name>
<gene>
    <name evidence="1" type="ORF">SAMN05421810_1129</name>
</gene>
<dbReference type="Proteomes" id="UP000198727">
    <property type="component" value="Unassembled WGS sequence"/>
</dbReference>
<accession>A0A1I6ACH1</accession>
<evidence type="ECO:0000313" key="2">
    <source>
        <dbReference type="Proteomes" id="UP000198727"/>
    </source>
</evidence>
<keyword evidence="2" id="KW-1185">Reference proteome</keyword>
<evidence type="ECO:0000313" key="1">
    <source>
        <dbReference type="EMBL" id="SFQ66436.1"/>
    </source>
</evidence>
<proteinExistence type="predicted"/>
<dbReference type="EMBL" id="FOWW01000012">
    <property type="protein sequence ID" value="SFQ66436.1"/>
    <property type="molecule type" value="Genomic_DNA"/>
</dbReference>
<protein>
    <submittedName>
        <fullName evidence="1">Uncharacterized protein</fullName>
    </submittedName>
</protein>
<dbReference type="AlphaFoldDB" id="A0A1I6ACH1"/>
<sequence>MLLRWLEAAPAGSDERARIIDNLPPHCLHAVIQLASDTARAWYELADQLQRRNPDPDGRMHA</sequence>